<dbReference type="AlphaFoldDB" id="A0A916X9K1"/>
<gene>
    <name evidence="1" type="ORF">GCM10011387_04120</name>
</gene>
<reference evidence="1" key="1">
    <citation type="journal article" date="2014" name="Int. J. Syst. Evol. Microbiol.">
        <title>Complete genome sequence of Corynebacterium casei LMG S-19264T (=DSM 44701T), isolated from a smear-ripened cheese.</title>
        <authorList>
            <consortium name="US DOE Joint Genome Institute (JGI-PGF)"/>
            <person name="Walter F."/>
            <person name="Albersmeier A."/>
            <person name="Kalinowski J."/>
            <person name="Ruckert C."/>
        </authorList>
    </citation>
    <scope>NUCLEOTIDE SEQUENCE</scope>
    <source>
        <strain evidence="1">CGMCC 1.15343</strain>
    </source>
</reference>
<keyword evidence="2" id="KW-1185">Reference proteome</keyword>
<evidence type="ECO:0000313" key="1">
    <source>
        <dbReference type="EMBL" id="GGC53736.1"/>
    </source>
</evidence>
<protein>
    <submittedName>
        <fullName evidence="1">Uncharacterized protein</fullName>
    </submittedName>
</protein>
<name>A0A916X9K1_9SPHI</name>
<comment type="caution">
    <text evidence="1">The sequence shown here is derived from an EMBL/GenBank/DDBJ whole genome shotgun (WGS) entry which is preliminary data.</text>
</comment>
<dbReference type="Proteomes" id="UP000651668">
    <property type="component" value="Unassembled WGS sequence"/>
</dbReference>
<accession>A0A916X9K1</accession>
<organism evidence="1 2">
    <name type="scientific">Pedobacter quisquiliarum</name>
    <dbReference type="NCBI Taxonomy" id="1834438"/>
    <lineage>
        <taxon>Bacteria</taxon>
        <taxon>Pseudomonadati</taxon>
        <taxon>Bacteroidota</taxon>
        <taxon>Sphingobacteriia</taxon>
        <taxon>Sphingobacteriales</taxon>
        <taxon>Sphingobacteriaceae</taxon>
        <taxon>Pedobacter</taxon>
    </lineage>
</organism>
<sequence length="73" mass="8293">MRFTYKDPITENEIELTAEPEDYNGEQGFRIIFPEKDSFVMVQKDGSWEVVDDDDINPAIVEAIAAGLKSPTR</sequence>
<dbReference type="RefSeq" id="WP_188625160.1">
    <property type="nucleotide sequence ID" value="NZ_BMIL01000001.1"/>
</dbReference>
<proteinExistence type="predicted"/>
<evidence type="ECO:0000313" key="2">
    <source>
        <dbReference type="Proteomes" id="UP000651668"/>
    </source>
</evidence>
<dbReference type="EMBL" id="BMIL01000001">
    <property type="protein sequence ID" value="GGC53736.1"/>
    <property type="molecule type" value="Genomic_DNA"/>
</dbReference>
<reference evidence="1" key="2">
    <citation type="submission" date="2020-09" db="EMBL/GenBank/DDBJ databases">
        <authorList>
            <person name="Sun Q."/>
            <person name="Zhou Y."/>
        </authorList>
    </citation>
    <scope>NUCLEOTIDE SEQUENCE</scope>
    <source>
        <strain evidence="1">CGMCC 1.15343</strain>
    </source>
</reference>